<keyword evidence="4" id="KW-0540">Nuclease</keyword>
<evidence type="ECO:0000256" key="1">
    <source>
        <dbReference type="ARBA" id="ARBA00022679"/>
    </source>
</evidence>
<comment type="caution">
    <text evidence="13">The sequence shown here is derived from an EMBL/GenBank/DDBJ whole genome shotgun (WGS) entry which is preliminary data.</text>
</comment>
<accession>A0ABX1SXI7</accession>
<gene>
    <name evidence="13" type="ORF">G1C94_0102</name>
</gene>
<keyword evidence="3" id="KW-0235">DNA replication</keyword>
<keyword evidence="10" id="KW-0238">DNA-binding</keyword>
<keyword evidence="5" id="KW-0479">Metal-binding</keyword>
<feature type="domain" description="CRESS-DNA virus Rep endonuclease" evidence="12">
    <location>
        <begin position="15"/>
        <end position="121"/>
    </location>
</feature>
<dbReference type="Pfam" id="PF02407">
    <property type="entry name" value="Viral_Rep"/>
    <property type="match status" value="1"/>
</dbReference>
<dbReference type="EMBL" id="JAAIIJ010000002">
    <property type="protein sequence ID" value="NMN01481.1"/>
    <property type="molecule type" value="Genomic_DNA"/>
</dbReference>
<keyword evidence="1" id="KW-0808">Transferase</keyword>
<evidence type="ECO:0000256" key="8">
    <source>
        <dbReference type="ARBA" id="ARBA00022801"/>
    </source>
</evidence>
<protein>
    <recommendedName>
        <fullName evidence="12">CRESS-DNA virus Rep endonuclease domain-containing protein</fullName>
    </recommendedName>
</protein>
<dbReference type="PROSITE" id="PS52020">
    <property type="entry name" value="CRESS_DNA_REP"/>
    <property type="match status" value="1"/>
</dbReference>
<dbReference type="RefSeq" id="WP_172143704.1">
    <property type="nucleotide sequence ID" value="NZ_JAAIIJ010000002.1"/>
</dbReference>
<keyword evidence="14" id="KW-1185">Reference proteome</keyword>
<reference evidence="13 14" key="1">
    <citation type="submission" date="2020-02" db="EMBL/GenBank/DDBJ databases">
        <title>Characterization of phylogenetic diversity of novel bifidobacterial species isolated in Czech ZOOs.</title>
        <authorList>
            <person name="Lugli G.A."/>
            <person name="Vera N.B."/>
            <person name="Ventura M."/>
        </authorList>
    </citation>
    <scope>NUCLEOTIDE SEQUENCE [LARGE SCALE GENOMIC DNA]</scope>
    <source>
        <strain evidence="13 14">DSM 109963</strain>
    </source>
</reference>
<evidence type="ECO:0000256" key="11">
    <source>
        <dbReference type="SAM" id="MobiDB-lite"/>
    </source>
</evidence>
<evidence type="ECO:0000256" key="10">
    <source>
        <dbReference type="ARBA" id="ARBA00023125"/>
    </source>
</evidence>
<organism evidence="13 14">
    <name type="scientific">Bifidobacterium panos</name>
    <dbReference type="NCBI Taxonomy" id="2675321"/>
    <lineage>
        <taxon>Bacteria</taxon>
        <taxon>Bacillati</taxon>
        <taxon>Actinomycetota</taxon>
        <taxon>Actinomycetes</taxon>
        <taxon>Bifidobacteriales</taxon>
        <taxon>Bifidobacteriaceae</taxon>
        <taxon>Bifidobacterium</taxon>
    </lineage>
</organism>
<evidence type="ECO:0000313" key="14">
    <source>
        <dbReference type="Proteomes" id="UP000553756"/>
    </source>
</evidence>
<evidence type="ECO:0000256" key="4">
    <source>
        <dbReference type="ARBA" id="ARBA00022722"/>
    </source>
</evidence>
<dbReference type="InterPro" id="IPR049912">
    <property type="entry name" value="CRESS_DNA_REP"/>
</dbReference>
<evidence type="ECO:0000256" key="3">
    <source>
        <dbReference type="ARBA" id="ARBA00022705"/>
    </source>
</evidence>
<keyword evidence="6" id="KW-0547">Nucleotide-binding</keyword>
<dbReference type="Gene3D" id="3.40.1310.20">
    <property type="match status" value="1"/>
</dbReference>
<feature type="compositionally biased region" description="Basic and acidic residues" evidence="11">
    <location>
        <begin position="121"/>
        <end position="145"/>
    </location>
</feature>
<feature type="region of interest" description="Disordered" evidence="11">
    <location>
        <begin position="119"/>
        <end position="145"/>
    </location>
</feature>
<proteinExistence type="predicted"/>
<evidence type="ECO:0000256" key="9">
    <source>
        <dbReference type="ARBA" id="ARBA00023124"/>
    </source>
</evidence>
<keyword evidence="9" id="KW-0190">Covalent protein-DNA linkage</keyword>
<evidence type="ECO:0000256" key="6">
    <source>
        <dbReference type="ARBA" id="ARBA00022741"/>
    </source>
</evidence>
<evidence type="ECO:0000313" key="13">
    <source>
        <dbReference type="EMBL" id="NMN01481.1"/>
    </source>
</evidence>
<keyword evidence="8" id="KW-0378">Hydrolase</keyword>
<keyword evidence="7" id="KW-0255">Endonuclease</keyword>
<name>A0ABX1SXI7_9BIFI</name>
<keyword evidence="2" id="KW-0548">Nucleotidyltransferase</keyword>
<evidence type="ECO:0000259" key="12">
    <source>
        <dbReference type="PROSITE" id="PS52020"/>
    </source>
</evidence>
<sequence length="398" mass="44132">MTTANRTARGGKKKSLKARDWCVTIPFEDMGLDQLSALMQDRGWLWIASHERGSSSTERNPDGYEHWQLYFSAPNAVHFTALKKVFPSSAHLEPRRGSVADAVNYCMKMDATHVGGPYGNKPEDFKGWKPEGQAEPHTPSEKKRDAVRRAIRSGMSFDKLLSDDYLATIAFGMQKWAIDALFEQQANQGARNVTVVWVEANDVFEVSNSARIWLSKRFGSQWGEWKLDESLGVDKLQSGLTPATRAVLLSCPASINSSTLDVLRLLVAESPMQVPRRWGETFWAGWSLVVIVATNSPEVLNIAGQNGKFITGRISSWGKIASECPGTDAARFNELLDKAAVEGGLRFLKHFLGARELTSHTADELADNDRFLPLSWDGYPVFDNVKSHVDVLRSGGDA</sequence>
<dbReference type="Proteomes" id="UP000553756">
    <property type="component" value="Unassembled WGS sequence"/>
</dbReference>
<evidence type="ECO:0000256" key="5">
    <source>
        <dbReference type="ARBA" id="ARBA00022723"/>
    </source>
</evidence>
<evidence type="ECO:0000256" key="7">
    <source>
        <dbReference type="ARBA" id="ARBA00022759"/>
    </source>
</evidence>
<evidence type="ECO:0000256" key="2">
    <source>
        <dbReference type="ARBA" id="ARBA00022695"/>
    </source>
</evidence>